<dbReference type="InterPro" id="IPR052550">
    <property type="entry name" value="Pyrimidine_5'-ntase_YjjG"/>
</dbReference>
<dbReference type="SFLD" id="SFLDG01135">
    <property type="entry name" value="C1.5.6:_HAD__Beta-PGM__Phospha"/>
    <property type="match status" value="1"/>
</dbReference>
<dbReference type="SUPFAM" id="SSF56784">
    <property type="entry name" value="HAD-like"/>
    <property type="match status" value="1"/>
</dbReference>
<dbReference type="SFLD" id="SFLDG01129">
    <property type="entry name" value="C1.5:_HAD__Beta-PGM__Phosphata"/>
    <property type="match status" value="1"/>
</dbReference>
<dbReference type="AlphaFoldDB" id="A0A1X9YYI5"/>
<protein>
    <submittedName>
        <fullName evidence="1">Noncanonical pyrimidine nucleotidase, YjjG family</fullName>
    </submittedName>
</protein>
<dbReference type="NCBIfam" id="TIGR02254">
    <property type="entry name" value="YjjG_YfnB"/>
    <property type="match status" value="1"/>
</dbReference>
<sequence length="233" mass="27504">MKTYTHILFDLDHTLWDFEKNSEETLYTLYDQFELSRHGKFDCDSFYRKYKFVNTRLWDLYNKGRINQKELRENRFVKTLLGLGLAEHELPEGIAEAYIEMCPTKTALFPHAHEVLAYLQPKYGLHIITNGFREVQHVKMNSSKLHGYFQEVITSECCGYKKPDRRMFEHLLDRIKVKPEDCLMIGDNYECDIEGARDAGIDQVYFIPEKSKGRKRPAPTYEISCLSELKQIL</sequence>
<dbReference type="InterPro" id="IPR023214">
    <property type="entry name" value="HAD_sf"/>
</dbReference>
<accession>A0A1X9YYI5</accession>
<dbReference type="InterPro" id="IPR036412">
    <property type="entry name" value="HAD-like_sf"/>
</dbReference>
<dbReference type="RefSeq" id="WP_025608064.1">
    <property type="nucleotide sequence ID" value="NZ_CP021235.1"/>
</dbReference>
<dbReference type="OrthoDB" id="9802350at2"/>
<keyword evidence="2" id="KW-1185">Reference proteome</keyword>
<dbReference type="Pfam" id="PF00702">
    <property type="entry name" value="Hydrolase"/>
    <property type="match status" value="1"/>
</dbReference>
<dbReference type="PANTHER" id="PTHR47478">
    <property type="match status" value="1"/>
</dbReference>
<evidence type="ECO:0000313" key="2">
    <source>
        <dbReference type="Proteomes" id="UP000266292"/>
    </source>
</evidence>
<dbReference type="SFLD" id="SFLDS00003">
    <property type="entry name" value="Haloacid_Dehalogenase"/>
    <property type="match status" value="1"/>
</dbReference>
<gene>
    <name evidence="1" type="ORF">CA264_14185</name>
</gene>
<dbReference type="Gene3D" id="1.10.150.240">
    <property type="entry name" value="Putative phosphatase, domain 2"/>
    <property type="match status" value="1"/>
</dbReference>
<dbReference type="KEGG" id="pact:CA264_14185"/>
<dbReference type="EMBL" id="CP021235">
    <property type="protein sequence ID" value="ARS37873.1"/>
    <property type="molecule type" value="Genomic_DNA"/>
</dbReference>
<dbReference type="Proteomes" id="UP000266292">
    <property type="component" value="Chromosome"/>
</dbReference>
<dbReference type="PANTHER" id="PTHR47478:SF1">
    <property type="entry name" value="PYRIMIDINE 5'-NUCLEOTIDASE YJJG"/>
    <property type="match status" value="1"/>
</dbReference>
<dbReference type="GO" id="GO:0008253">
    <property type="term" value="F:5'-nucleotidase activity"/>
    <property type="evidence" value="ECO:0007669"/>
    <property type="project" value="InterPro"/>
</dbReference>
<name>A0A1X9YYI5_9BACT</name>
<proteinExistence type="predicted"/>
<dbReference type="InterPro" id="IPR006439">
    <property type="entry name" value="HAD-SF_hydro_IA"/>
</dbReference>
<dbReference type="InterPro" id="IPR011951">
    <property type="entry name" value="HAD-SF_hydro_IA_YjjG/PynA"/>
</dbReference>
<organism evidence="1 2">
    <name type="scientific">Pontibacter actiniarum</name>
    <dbReference type="NCBI Taxonomy" id="323450"/>
    <lineage>
        <taxon>Bacteria</taxon>
        <taxon>Pseudomonadati</taxon>
        <taxon>Bacteroidota</taxon>
        <taxon>Cytophagia</taxon>
        <taxon>Cytophagales</taxon>
        <taxon>Hymenobacteraceae</taxon>
        <taxon>Pontibacter</taxon>
    </lineage>
</organism>
<dbReference type="NCBIfam" id="TIGR01549">
    <property type="entry name" value="HAD-SF-IA-v1"/>
    <property type="match status" value="1"/>
</dbReference>
<evidence type="ECO:0000313" key="1">
    <source>
        <dbReference type="EMBL" id="ARS37873.1"/>
    </source>
</evidence>
<dbReference type="STRING" id="709015.GCA_000472485_02878"/>
<dbReference type="Gene3D" id="3.40.50.1000">
    <property type="entry name" value="HAD superfamily/HAD-like"/>
    <property type="match status" value="1"/>
</dbReference>
<reference evidence="2" key="1">
    <citation type="submission" date="2017-05" db="EMBL/GenBank/DDBJ databases">
        <authorList>
            <person name="Ray J."/>
            <person name="Price M."/>
            <person name="Deutschbauer A."/>
        </authorList>
    </citation>
    <scope>NUCLEOTIDE SEQUENCE [LARGE SCALE GENOMIC DNA]</scope>
    <source>
        <strain evidence="2">DSM 19842</strain>
    </source>
</reference>
<dbReference type="InterPro" id="IPR023198">
    <property type="entry name" value="PGP-like_dom2"/>
</dbReference>